<keyword evidence="4" id="KW-1185">Reference proteome</keyword>
<dbReference type="PROSITE" id="PS50157">
    <property type="entry name" value="ZINC_FINGER_C2H2_2"/>
    <property type="match status" value="1"/>
</dbReference>
<accession>A0A368FU89</accession>
<keyword evidence="1" id="KW-0862">Zinc</keyword>
<dbReference type="STRING" id="29170.A0A368FU89"/>
<keyword evidence="1" id="KW-0863">Zinc-finger</keyword>
<name>A0A368FU89_ANCCA</name>
<protein>
    <recommendedName>
        <fullName evidence="2">C2H2-type domain-containing protein</fullName>
    </recommendedName>
</protein>
<keyword evidence="1" id="KW-0479">Metal-binding</keyword>
<dbReference type="InterPro" id="IPR013087">
    <property type="entry name" value="Znf_C2H2_type"/>
</dbReference>
<dbReference type="AlphaFoldDB" id="A0A368FU89"/>
<evidence type="ECO:0000313" key="3">
    <source>
        <dbReference type="EMBL" id="RCN35756.1"/>
    </source>
</evidence>
<dbReference type="SUPFAM" id="SSF57667">
    <property type="entry name" value="beta-beta-alpha zinc fingers"/>
    <property type="match status" value="1"/>
</dbReference>
<evidence type="ECO:0000259" key="2">
    <source>
        <dbReference type="PROSITE" id="PS50157"/>
    </source>
</evidence>
<dbReference type="EMBL" id="JOJR01000628">
    <property type="protein sequence ID" value="RCN35756.1"/>
    <property type="molecule type" value="Genomic_DNA"/>
</dbReference>
<gene>
    <name evidence="3" type="ORF">ANCCAN_18374</name>
</gene>
<evidence type="ECO:0000256" key="1">
    <source>
        <dbReference type="PROSITE-ProRule" id="PRU00042"/>
    </source>
</evidence>
<proteinExistence type="predicted"/>
<feature type="domain" description="C2H2-type" evidence="2">
    <location>
        <begin position="90"/>
        <end position="108"/>
    </location>
</feature>
<reference evidence="3 4" key="1">
    <citation type="submission" date="2014-10" db="EMBL/GenBank/DDBJ databases">
        <title>Draft genome of the hookworm Ancylostoma caninum.</title>
        <authorList>
            <person name="Mitreva M."/>
        </authorList>
    </citation>
    <scope>NUCLEOTIDE SEQUENCE [LARGE SCALE GENOMIC DNA]</scope>
    <source>
        <strain evidence="3 4">Baltimore</strain>
    </source>
</reference>
<sequence length="154" mass="18101">LSLKSESSWPWSSYFDRTFNDPDFPFTSVRSASWDEVFAKSSVVLDGHNFIKEIYVNDRHLIKPDSLQNKEPPKSAEPRPKFQRFRQKKFVCDECDRSFTMKQNVQQHFFQVFKLPVISELLFPSLTITVSQSERSKKEGCANHIETFSMHEML</sequence>
<dbReference type="OrthoDB" id="8114442at2759"/>
<dbReference type="InterPro" id="IPR036236">
    <property type="entry name" value="Znf_C2H2_sf"/>
</dbReference>
<evidence type="ECO:0000313" key="4">
    <source>
        <dbReference type="Proteomes" id="UP000252519"/>
    </source>
</evidence>
<dbReference type="Proteomes" id="UP000252519">
    <property type="component" value="Unassembled WGS sequence"/>
</dbReference>
<feature type="non-terminal residue" evidence="3">
    <location>
        <position position="1"/>
    </location>
</feature>
<dbReference type="GO" id="GO:0008270">
    <property type="term" value="F:zinc ion binding"/>
    <property type="evidence" value="ECO:0007669"/>
    <property type="project" value="UniProtKB-KW"/>
</dbReference>
<organism evidence="3 4">
    <name type="scientific">Ancylostoma caninum</name>
    <name type="common">Dog hookworm</name>
    <dbReference type="NCBI Taxonomy" id="29170"/>
    <lineage>
        <taxon>Eukaryota</taxon>
        <taxon>Metazoa</taxon>
        <taxon>Ecdysozoa</taxon>
        <taxon>Nematoda</taxon>
        <taxon>Chromadorea</taxon>
        <taxon>Rhabditida</taxon>
        <taxon>Rhabditina</taxon>
        <taxon>Rhabditomorpha</taxon>
        <taxon>Strongyloidea</taxon>
        <taxon>Ancylostomatidae</taxon>
        <taxon>Ancylostomatinae</taxon>
        <taxon>Ancylostoma</taxon>
    </lineage>
</organism>
<comment type="caution">
    <text evidence="3">The sequence shown here is derived from an EMBL/GenBank/DDBJ whole genome shotgun (WGS) entry which is preliminary data.</text>
</comment>